<evidence type="ECO:0000256" key="5">
    <source>
        <dbReference type="ARBA" id="ARBA00022723"/>
    </source>
</evidence>
<dbReference type="Gene3D" id="3.40.1380.20">
    <property type="entry name" value="Pyruvate kinase, C-terminal domain"/>
    <property type="match status" value="1"/>
</dbReference>
<evidence type="ECO:0000256" key="2">
    <source>
        <dbReference type="ARBA" id="ARBA00008663"/>
    </source>
</evidence>
<dbReference type="InterPro" id="IPR001697">
    <property type="entry name" value="Pyr_Knase"/>
</dbReference>
<dbReference type="InterPro" id="IPR040442">
    <property type="entry name" value="Pyrv_kinase-like_dom_sf"/>
</dbReference>
<dbReference type="GO" id="GO:0005524">
    <property type="term" value="F:ATP binding"/>
    <property type="evidence" value="ECO:0007669"/>
    <property type="project" value="UniProtKB-KW"/>
</dbReference>
<evidence type="ECO:0000256" key="9">
    <source>
        <dbReference type="ARBA" id="ARBA00022842"/>
    </source>
</evidence>
<organism evidence="15 16">
    <name type="scientific">Thermodesulfobacterium geofontis</name>
    <dbReference type="NCBI Taxonomy" id="1295609"/>
    <lineage>
        <taxon>Bacteria</taxon>
        <taxon>Pseudomonadati</taxon>
        <taxon>Thermodesulfobacteriota</taxon>
        <taxon>Thermodesulfobacteria</taxon>
        <taxon>Thermodesulfobacteriales</taxon>
        <taxon>Thermodesulfobacteriaceae</taxon>
        <taxon>Thermodesulfobacterium</taxon>
    </lineage>
</organism>
<evidence type="ECO:0000256" key="12">
    <source>
        <dbReference type="RuleBase" id="RU000504"/>
    </source>
</evidence>
<dbReference type="GO" id="GO:0000287">
    <property type="term" value="F:magnesium ion binding"/>
    <property type="evidence" value="ECO:0007669"/>
    <property type="project" value="InterPro"/>
</dbReference>
<evidence type="ECO:0000256" key="3">
    <source>
        <dbReference type="ARBA" id="ARBA00012142"/>
    </source>
</evidence>
<feature type="domain" description="Pyruvate kinase barrel" evidence="13">
    <location>
        <begin position="1"/>
        <end position="53"/>
    </location>
</feature>
<reference evidence="15 16" key="1">
    <citation type="submission" date="2018-01" db="EMBL/GenBank/DDBJ databases">
        <title>Metagenomic assembled genomes from two thermal pools in the Uzon Caldera, Kamchatka, Russia.</title>
        <authorList>
            <person name="Wilkins L."/>
            <person name="Ettinger C."/>
        </authorList>
    </citation>
    <scope>NUCLEOTIDE SEQUENCE [LARGE SCALE GENOMIC DNA]</scope>
    <source>
        <strain evidence="15">ARK-04</strain>
    </source>
</reference>
<keyword evidence="6" id="KW-0547">Nucleotide-binding</keyword>
<comment type="pathway">
    <text evidence="1 12">Carbohydrate degradation; glycolysis; pyruvate from D-glyceraldehyde 3-phosphate: step 5/5.</text>
</comment>
<dbReference type="InterPro" id="IPR036918">
    <property type="entry name" value="Pyrv_Knase_C_sf"/>
</dbReference>
<evidence type="ECO:0000256" key="6">
    <source>
        <dbReference type="ARBA" id="ARBA00022741"/>
    </source>
</evidence>
<dbReference type="GO" id="GO:0004743">
    <property type="term" value="F:pyruvate kinase activity"/>
    <property type="evidence" value="ECO:0007669"/>
    <property type="project" value="UniProtKB-EC"/>
</dbReference>
<keyword evidence="7 12" id="KW-0418">Kinase</keyword>
<name>A0A2N7QEQ4_9BACT</name>
<keyword evidence="10 12" id="KW-0324">Glycolysis</keyword>
<feature type="domain" description="Pyruvate kinase C-terminal" evidence="14">
    <location>
        <begin position="82"/>
        <end position="195"/>
    </location>
</feature>
<keyword evidence="5" id="KW-0479">Metal-binding</keyword>
<dbReference type="Pfam" id="PF00224">
    <property type="entry name" value="PK"/>
    <property type="match status" value="1"/>
</dbReference>
<evidence type="ECO:0000256" key="7">
    <source>
        <dbReference type="ARBA" id="ARBA00022777"/>
    </source>
</evidence>
<dbReference type="PANTHER" id="PTHR11817">
    <property type="entry name" value="PYRUVATE KINASE"/>
    <property type="match status" value="1"/>
</dbReference>
<dbReference type="SUPFAM" id="SSF51621">
    <property type="entry name" value="Phosphoenolpyruvate/pyruvate domain"/>
    <property type="match status" value="1"/>
</dbReference>
<dbReference type="GO" id="GO:0030955">
    <property type="term" value="F:potassium ion binding"/>
    <property type="evidence" value="ECO:0007669"/>
    <property type="project" value="InterPro"/>
</dbReference>
<comment type="similarity">
    <text evidence="2 12">Belongs to the pyruvate kinase family.</text>
</comment>
<evidence type="ECO:0000256" key="4">
    <source>
        <dbReference type="ARBA" id="ARBA00022679"/>
    </source>
</evidence>
<comment type="caution">
    <text evidence="15">The sequence shown here is derived from an EMBL/GenBank/DDBJ whole genome shotgun (WGS) entry which is preliminary data.</text>
</comment>
<dbReference type="InterPro" id="IPR015795">
    <property type="entry name" value="Pyrv_Knase_C"/>
</dbReference>
<dbReference type="InterPro" id="IPR015813">
    <property type="entry name" value="Pyrv/PenolPyrv_kinase-like_dom"/>
</dbReference>
<evidence type="ECO:0000259" key="13">
    <source>
        <dbReference type="Pfam" id="PF00224"/>
    </source>
</evidence>
<dbReference type="SUPFAM" id="SSF52935">
    <property type="entry name" value="PK C-terminal domain-like"/>
    <property type="match status" value="1"/>
</dbReference>
<evidence type="ECO:0000259" key="14">
    <source>
        <dbReference type="Pfam" id="PF02887"/>
    </source>
</evidence>
<proteinExistence type="inferred from homology"/>
<evidence type="ECO:0000256" key="10">
    <source>
        <dbReference type="ARBA" id="ARBA00023152"/>
    </source>
</evidence>
<dbReference type="GO" id="GO:0016301">
    <property type="term" value="F:kinase activity"/>
    <property type="evidence" value="ECO:0007669"/>
    <property type="project" value="UniProtKB-KW"/>
</dbReference>
<feature type="non-terminal residue" evidence="15">
    <location>
        <position position="1"/>
    </location>
</feature>
<accession>A0A2N7QEQ4</accession>
<evidence type="ECO:0000313" key="16">
    <source>
        <dbReference type="Proteomes" id="UP000235619"/>
    </source>
</evidence>
<dbReference type="EMBL" id="PNJD01000236">
    <property type="protein sequence ID" value="PMP97137.1"/>
    <property type="molecule type" value="Genomic_DNA"/>
</dbReference>
<protein>
    <recommendedName>
        <fullName evidence="3 12">Pyruvate kinase</fullName>
        <ecNumber evidence="3 12">2.7.1.40</ecNumber>
    </recommendedName>
</protein>
<evidence type="ECO:0000256" key="1">
    <source>
        <dbReference type="ARBA" id="ARBA00004997"/>
    </source>
</evidence>
<dbReference type="Proteomes" id="UP000235619">
    <property type="component" value="Unassembled WGS sequence"/>
</dbReference>
<evidence type="ECO:0000256" key="11">
    <source>
        <dbReference type="ARBA" id="ARBA00023317"/>
    </source>
</evidence>
<keyword evidence="4 12" id="KW-0808">Transferase</keyword>
<dbReference type="Gene3D" id="3.20.20.60">
    <property type="entry name" value="Phosphoenolpyruvate-binding domains"/>
    <property type="match status" value="1"/>
</dbReference>
<dbReference type="UniPathway" id="UPA00109">
    <property type="reaction ID" value="UER00188"/>
</dbReference>
<dbReference type="EC" id="2.7.1.40" evidence="3 12"/>
<dbReference type="InterPro" id="IPR015793">
    <property type="entry name" value="Pyrv_Knase_brl"/>
</dbReference>
<gene>
    <name evidence="15" type="ORF">C0169_03920</name>
</gene>
<keyword evidence="8" id="KW-0067">ATP-binding</keyword>
<dbReference type="AlphaFoldDB" id="A0A2N7QEQ4"/>
<comment type="catalytic activity">
    <reaction evidence="12">
        <text>pyruvate + ATP = phosphoenolpyruvate + ADP + H(+)</text>
        <dbReference type="Rhea" id="RHEA:18157"/>
        <dbReference type="ChEBI" id="CHEBI:15361"/>
        <dbReference type="ChEBI" id="CHEBI:15378"/>
        <dbReference type="ChEBI" id="CHEBI:30616"/>
        <dbReference type="ChEBI" id="CHEBI:58702"/>
        <dbReference type="ChEBI" id="CHEBI:456216"/>
        <dbReference type="EC" id="2.7.1.40"/>
    </reaction>
</comment>
<keyword evidence="9 12" id="KW-0460">Magnesium</keyword>
<evidence type="ECO:0000313" key="15">
    <source>
        <dbReference type="EMBL" id="PMP97137.1"/>
    </source>
</evidence>
<keyword evidence="11 15" id="KW-0670">Pyruvate</keyword>
<sequence length="208" mass="23247">PVIIATQMLTSMINSTMPTRADVSDIANAVFEGADALILSDETAIGKYPVEAVKVMIRTIEEAEKAYEYKLEEYKHVSPDFAIAYSSCILAEELGAKAIVVFTKSGSSAKRVAKFRPKPIIIVNVHDEEVLRRMKIVWGVLPYMVLSEKEDSESMVKEFIKKAYAENLIKEDDILVLTMGYPIGKIGSTNLIRVIKRDQILKFISISK</sequence>
<dbReference type="PRINTS" id="PR01050">
    <property type="entry name" value="PYRUVTKNASE"/>
</dbReference>
<dbReference type="Pfam" id="PF02887">
    <property type="entry name" value="PK_C"/>
    <property type="match status" value="1"/>
</dbReference>
<evidence type="ECO:0000256" key="8">
    <source>
        <dbReference type="ARBA" id="ARBA00022840"/>
    </source>
</evidence>